<evidence type="ECO:0000256" key="4">
    <source>
        <dbReference type="ARBA" id="ARBA00022801"/>
    </source>
</evidence>
<keyword evidence="8" id="KW-0732">Signal</keyword>
<evidence type="ECO:0000256" key="2">
    <source>
        <dbReference type="ARBA" id="ARBA00022670"/>
    </source>
</evidence>
<dbReference type="InterPro" id="IPR036365">
    <property type="entry name" value="PGBD-like_sf"/>
</dbReference>
<comment type="cofactor">
    <cofactor evidence="7">
        <name>Ca(2+)</name>
        <dbReference type="ChEBI" id="CHEBI:29108"/>
    </cofactor>
    <text evidence="7">Can bind about 5 Ca(2+) ions per subunit.</text>
</comment>
<dbReference type="Gene3D" id="3.40.390.10">
    <property type="entry name" value="Collagenase (Catalytic Domain)"/>
    <property type="match status" value="1"/>
</dbReference>
<keyword evidence="3 7" id="KW-0479">Metal-binding</keyword>
<evidence type="ECO:0000259" key="9">
    <source>
        <dbReference type="SMART" id="SM00235"/>
    </source>
</evidence>
<feature type="binding site" evidence="7">
    <location>
        <position position="242"/>
    </location>
    <ligand>
        <name>Ca(2+)</name>
        <dbReference type="ChEBI" id="CHEBI:29108"/>
        <label>1</label>
    </ligand>
</feature>
<feature type="binding site" description="in inhibited form" evidence="7">
    <location>
        <position position="135"/>
    </location>
    <ligand>
        <name>Zn(2+)</name>
        <dbReference type="ChEBI" id="CHEBI:29105"/>
        <label>2</label>
        <note>catalytic</note>
    </ligand>
</feature>
<keyword evidence="6" id="KW-0482">Metalloprotease</keyword>
<dbReference type="InterPro" id="IPR021190">
    <property type="entry name" value="Pept_M10A"/>
</dbReference>
<keyword evidence="4" id="KW-0378">Hydrolase</keyword>
<dbReference type="Proteomes" id="UP000265520">
    <property type="component" value="Unassembled WGS sequence"/>
</dbReference>
<dbReference type="Pfam" id="PF01471">
    <property type="entry name" value="PG_binding_1"/>
    <property type="match status" value="1"/>
</dbReference>
<dbReference type="GO" id="GO:0004222">
    <property type="term" value="F:metalloendopeptidase activity"/>
    <property type="evidence" value="ECO:0007669"/>
    <property type="project" value="InterPro"/>
</dbReference>
<feature type="domain" description="Peptidase metallopeptidase" evidence="9">
    <location>
        <begin position="154"/>
        <end position="310"/>
    </location>
</feature>
<dbReference type="PANTHER" id="PTHR10201">
    <property type="entry name" value="MATRIX METALLOPROTEINASE"/>
    <property type="match status" value="1"/>
</dbReference>
<dbReference type="PANTHER" id="PTHR10201:SF258">
    <property type="entry name" value="MATRIX METALLOPROTEINASE"/>
    <property type="match status" value="1"/>
</dbReference>
<reference evidence="10 11" key="1">
    <citation type="journal article" date="2018" name="Front. Plant Sci.">
        <title>Red Clover (Trifolium pratense) and Zigzag Clover (T. medium) - A Picture of Genomic Similarities and Differences.</title>
        <authorList>
            <person name="Dluhosova J."/>
            <person name="Istvanek J."/>
            <person name="Nedelnik J."/>
            <person name="Repkova J."/>
        </authorList>
    </citation>
    <scope>NUCLEOTIDE SEQUENCE [LARGE SCALE GENOMIC DNA]</scope>
    <source>
        <strain evidence="11">cv. 10/8</strain>
        <tissue evidence="10">Leaf</tissue>
    </source>
</reference>
<feature type="signal peptide" evidence="8">
    <location>
        <begin position="1"/>
        <end position="24"/>
    </location>
</feature>
<dbReference type="GO" id="GO:0030574">
    <property type="term" value="P:collagen catabolic process"/>
    <property type="evidence" value="ECO:0007669"/>
    <property type="project" value="TreeGrafter"/>
</dbReference>
<dbReference type="InterPro" id="IPR002477">
    <property type="entry name" value="Peptidoglycan-bd-like"/>
</dbReference>
<feature type="chain" id="PRO_5017220398" evidence="8">
    <location>
        <begin position="25"/>
        <end position="353"/>
    </location>
</feature>
<keyword evidence="5 7" id="KW-0862">Zinc</keyword>
<dbReference type="GO" id="GO:0006508">
    <property type="term" value="P:proteolysis"/>
    <property type="evidence" value="ECO:0007669"/>
    <property type="project" value="UniProtKB-KW"/>
</dbReference>
<keyword evidence="7" id="KW-0106">Calcium</keyword>
<sequence>MRSSAKRNYVFLLIFTFLLTHASASIYITPFEYLTKQYPKIYEGIKAHSLASKFWKTIKSIFNNDQKVGDTIKGLSYVKENLQILGYFNNTVINIDDTVTSDFQTVLKEYQKNFNLKVTGQLDDKTYKKLSSSRCFVPDIINGTNTMQETTTSFKPWWSAEKKELTYAFNPENNVTNEVKSLVKSVFENWSITTLKFKEAKSFNDSDINIVFVTIDGKGGFVGGADSNYSSHIGTIYLDSDEQWMLPSDKFNEDGDEDLESVVMHQVGHVLGLEHSSVKEAIMYPIVLQEKKIELVNDDDLQKISEIYNVKVNNGSSSSSQSNNGGDVACCGWRGHIIYGLVSGFIFVVLGII</sequence>
<comment type="caution">
    <text evidence="10">The sequence shown here is derived from an EMBL/GenBank/DDBJ whole genome shotgun (WGS) entry which is preliminary data.</text>
</comment>
<dbReference type="SUPFAM" id="SSF47090">
    <property type="entry name" value="PGBD-like"/>
    <property type="match status" value="1"/>
</dbReference>
<feature type="binding site" evidence="7">
    <location>
        <position position="275"/>
    </location>
    <ligand>
        <name>Zn(2+)</name>
        <dbReference type="ChEBI" id="CHEBI:29105"/>
        <label>2</label>
        <note>catalytic</note>
    </ligand>
</feature>
<feature type="binding site" evidence="7">
    <location>
        <position position="217"/>
    </location>
    <ligand>
        <name>Ca(2+)</name>
        <dbReference type="ChEBI" id="CHEBI:29108"/>
        <label>3</label>
    </ligand>
</feature>
<feature type="binding site" evidence="7">
    <location>
        <position position="265"/>
    </location>
    <ligand>
        <name>Zn(2+)</name>
        <dbReference type="ChEBI" id="CHEBI:29105"/>
        <label>2</label>
        <note>catalytic</note>
    </ligand>
</feature>
<protein>
    <submittedName>
        <fullName evidence="10">Metalloendoproteinase 1-like</fullName>
    </submittedName>
</protein>
<accession>A0A392MPF4</accession>
<feature type="binding site" evidence="7">
    <location>
        <position position="242"/>
    </location>
    <ligand>
        <name>Ca(2+)</name>
        <dbReference type="ChEBI" id="CHEBI:29108"/>
        <label>3</label>
    </ligand>
</feature>
<evidence type="ECO:0000313" key="11">
    <source>
        <dbReference type="Proteomes" id="UP000265520"/>
    </source>
</evidence>
<dbReference type="SUPFAM" id="SSF55486">
    <property type="entry name" value="Metalloproteases ('zincins'), catalytic domain"/>
    <property type="match status" value="1"/>
</dbReference>
<dbReference type="GO" id="GO:0031012">
    <property type="term" value="C:extracellular matrix"/>
    <property type="evidence" value="ECO:0007669"/>
    <property type="project" value="InterPro"/>
</dbReference>
<keyword evidence="2" id="KW-0645">Protease</keyword>
<comment type="similarity">
    <text evidence="1">Belongs to the peptidase M10A family. Matrix metalloproteinases (MMPs) subfamily.</text>
</comment>
<dbReference type="GO" id="GO:0030198">
    <property type="term" value="P:extracellular matrix organization"/>
    <property type="evidence" value="ECO:0007669"/>
    <property type="project" value="TreeGrafter"/>
</dbReference>
<comment type="cofactor">
    <cofactor evidence="7">
        <name>Zn(2+)</name>
        <dbReference type="ChEBI" id="CHEBI:29105"/>
    </cofactor>
    <text evidence="7">Binds 2 Zn(2+) ions per subunit.</text>
</comment>
<dbReference type="GO" id="GO:0008270">
    <property type="term" value="F:zinc ion binding"/>
    <property type="evidence" value="ECO:0007669"/>
    <property type="project" value="InterPro"/>
</dbReference>
<gene>
    <name evidence="10" type="ORF">A2U01_0010286</name>
</gene>
<dbReference type="Pfam" id="PF00413">
    <property type="entry name" value="Peptidase_M10"/>
    <property type="match status" value="1"/>
</dbReference>
<evidence type="ECO:0000256" key="1">
    <source>
        <dbReference type="ARBA" id="ARBA00009614"/>
    </source>
</evidence>
<evidence type="ECO:0000256" key="7">
    <source>
        <dbReference type="PIRSR" id="PIRSR621190-2"/>
    </source>
</evidence>
<evidence type="ECO:0000256" key="8">
    <source>
        <dbReference type="SAM" id="SignalP"/>
    </source>
</evidence>
<dbReference type="EMBL" id="LXQA010016066">
    <property type="protein sequence ID" value="MCH89390.1"/>
    <property type="molecule type" value="Genomic_DNA"/>
</dbReference>
<dbReference type="InterPro" id="IPR006026">
    <property type="entry name" value="Peptidase_Metallo"/>
</dbReference>
<proteinExistence type="inferred from homology"/>
<name>A0A392MPF4_9FABA</name>
<feature type="binding site" evidence="7">
    <location>
        <position position="239"/>
    </location>
    <ligand>
        <name>Ca(2+)</name>
        <dbReference type="ChEBI" id="CHEBI:29108"/>
        <label>3</label>
    </ligand>
</feature>
<dbReference type="InterPro" id="IPR001818">
    <property type="entry name" value="Pept_M10_metallopeptidase"/>
</dbReference>
<dbReference type="SMART" id="SM00235">
    <property type="entry name" value="ZnMc"/>
    <property type="match status" value="1"/>
</dbReference>
<dbReference type="PRINTS" id="PR00138">
    <property type="entry name" value="MATRIXIN"/>
</dbReference>
<dbReference type="AlphaFoldDB" id="A0A392MPF4"/>
<feature type="binding site" evidence="7">
    <location>
        <position position="269"/>
    </location>
    <ligand>
        <name>Zn(2+)</name>
        <dbReference type="ChEBI" id="CHEBI:29105"/>
        <label>2</label>
        <note>catalytic</note>
    </ligand>
</feature>
<evidence type="ECO:0000256" key="6">
    <source>
        <dbReference type="ARBA" id="ARBA00023049"/>
    </source>
</evidence>
<evidence type="ECO:0000313" key="10">
    <source>
        <dbReference type="EMBL" id="MCH89390.1"/>
    </source>
</evidence>
<feature type="binding site" evidence="7">
    <location>
        <position position="216"/>
    </location>
    <ligand>
        <name>Ca(2+)</name>
        <dbReference type="ChEBI" id="CHEBI:29108"/>
        <label>3</label>
    </ligand>
</feature>
<evidence type="ECO:0000256" key="5">
    <source>
        <dbReference type="ARBA" id="ARBA00022833"/>
    </source>
</evidence>
<dbReference type="InterPro" id="IPR024079">
    <property type="entry name" value="MetalloPept_cat_dom_sf"/>
</dbReference>
<organism evidence="10 11">
    <name type="scientific">Trifolium medium</name>
    <dbReference type="NCBI Taxonomy" id="97028"/>
    <lineage>
        <taxon>Eukaryota</taxon>
        <taxon>Viridiplantae</taxon>
        <taxon>Streptophyta</taxon>
        <taxon>Embryophyta</taxon>
        <taxon>Tracheophyta</taxon>
        <taxon>Spermatophyta</taxon>
        <taxon>Magnoliopsida</taxon>
        <taxon>eudicotyledons</taxon>
        <taxon>Gunneridae</taxon>
        <taxon>Pentapetalae</taxon>
        <taxon>rosids</taxon>
        <taxon>fabids</taxon>
        <taxon>Fabales</taxon>
        <taxon>Fabaceae</taxon>
        <taxon>Papilionoideae</taxon>
        <taxon>50 kb inversion clade</taxon>
        <taxon>NPAAA clade</taxon>
        <taxon>Hologalegina</taxon>
        <taxon>IRL clade</taxon>
        <taxon>Trifolieae</taxon>
        <taxon>Trifolium</taxon>
    </lineage>
</organism>
<keyword evidence="11" id="KW-1185">Reference proteome</keyword>
<feature type="binding site" evidence="7">
    <location>
        <position position="207"/>
    </location>
    <ligand>
        <name>Ca(2+)</name>
        <dbReference type="ChEBI" id="CHEBI:29108"/>
        <label>2</label>
    </ligand>
</feature>
<evidence type="ECO:0000256" key="3">
    <source>
        <dbReference type="ARBA" id="ARBA00022723"/>
    </source>
</evidence>
<feature type="binding site" evidence="7">
    <location>
        <position position="283"/>
    </location>
    <ligand>
        <name>Zn(2+)</name>
        <dbReference type="ChEBI" id="CHEBI:29105"/>
        <label>2</label>
        <note>catalytic</note>
    </ligand>
</feature>